<dbReference type="Proteomes" id="UP000214606">
    <property type="component" value="Chromosome"/>
</dbReference>
<dbReference type="InterPro" id="IPR013249">
    <property type="entry name" value="RNA_pol_sigma70_r4_t2"/>
</dbReference>
<protein>
    <recommendedName>
        <fullName evidence="11">RNA polymerase subunit sigma-24</fullName>
    </recommendedName>
</protein>
<feature type="domain" description="RNA polymerase sigma factor 70 region 4 type 2" evidence="6">
    <location>
        <begin position="109"/>
        <end position="158"/>
    </location>
</feature>
<evidence type="ECO:0000313" key="8">
    <source>
        <dbReference type="EMBL" id="KZN94894.1"/>
    </source>
</evidence>
<keyword evidence="1" id="KW-0805">Transcription regulation</keyword>
<evidence type="ECO:0000256" key="3">
    <source>
        <dbReference type="ARBA" id="ARBA00023125"/>
    </source>
</evidence>
<dbReference type="SUPFAM" id="SSF88659">
    <property type="entry name" value="Sigma3 and sigma4 domains of RNA polymerase sigma factors"/>
    <property type="match status" value="1"/>
</dbReference>
<dbReference type="Pfam" id="PF08281">
    <property type="entry name" value="Sigma70_r4_2"/>
    <property type="match status" value="1"/>
</dbReference>
<keyword evidence="9" id="KW-1185">Reference proteome</keyword>
<evidence type="ECO:0000256" key="2">
    <source>
        <dbReference type="ARBA" id="ARBA00023082"/>
    </source>
</evidence>
<dbReference type="InterPro" id="IPR013325">
    <property type="entry name" value="RNA_pol_sigma_r2"/>
</dbReference>
<dbReference type="Gene3D" id="1.10.1740.10">
    <property type="match status" value="1"/>
</dbReference>
<reference evidence="7 10" key="2">
    <citation type="submission" date="2016-10" db="EMBL/GenBank/DDBJ databases">
        <title>The whole genome sequencing and assembly of Aeribacillus pallidus KCTC3564 strain.</title>
        <authorList>
            <person name="Lee Y.-J."/>
            <person name="Park M.-K."/>
            <person name="Yi H."/>
            <person name="Bahn Y.-S."/>
            <person name="Kim J.F."/>
            <person name="Lee D.-W."/>
        </authorList>
    </citation>
    <scope>NUCLEOTIDE SEQUENCE [LARGE SCALE GENOMIC DNA]</scope>
    <source>
        <strain evidence="7 10">KCTC3564</strain>
    </source>
</reference>
<dbReference type="OrthoDB" id="9783788at2"/>
<organism evidence="8 9">
    <name type="scientific">Aeribacillus pallidus</name>
    <dbReference type="NCBI Taxonomy" id="33936"/>
    <lineage>
        <taxon>Bacteria</taxon>
        <taxon>Bacillati</taxon>
        <taxon>Bacillota</taxon>
        <taxon>Bacilli</taxon>
        <taxon>Bacillales</taxon>
        <taxon>Bacillaceae</taxon>
        <taxon>Aeribacillus</taxon>
    </lineage>
</organism>
<evidence type="ECO:0000259" key="6">
    <source>
        <dbReference type="Pfam" id="PF08281"/>
    </source>
</evidence>
<evidence type="ECO:0000259" key="5">
    <source>
        <dbReference type="Pfam" id="PF04542"/>
    </source>
</evidence>
<dbReference type="EMBL" id="LWBR01000072">
    <property type="protein sequence ID" value="KZN94894.1"/>
    <property type="molecule type" value="Genomic_DNA"/>
</dbReference>
<dbReference type="KEGG" id="apak:AP3564_11755"/>
<dbReference type="GO" id="GO:0006352">
    <property type="term" value="P:DNA-templated transcription initiation"/>
    <property type="evidence" value="ECO:0007669"/>
    <property type="project" value="InterPro"/>
</dbReference>
<keyword evidence="4" id="KW-0804">Transcription</keyword>
<dbReference type="CDD" id="cd06171">
    <property type="entry name" value="Sigma70_r4"/>
    <property type="match status" value="1"/>
</dbReference>
<dbReference type="Pfam" id="PF04542">
    <property type="entry name" value="Sigma70_r2"/>
    <property type="match status" value="1"/>
</dbReference>
<evidence type="ECO:0008006" key="11">
    <source>
        <dbReference type="Google" id="ProtNLM"/>
    </source>
</evidence>
<dbReference type="InterPro" id="IPR014284">
    <property type="entry name" value="RNA_pol_sigma-70_dom"/>
</dbReference>
<dbReference type="STRING" id="33936.AZI98_16525"/>
<sequence>MEKNQSFEEMLTAFRPLIFHIMKTLNIYTDQDEFFQIAAIALWKASINYDEQKGRFATYAYATIKGSLMTELRKKQTYKERHVLHANDIIAAKLEFFPYTDIEARDLYERIAPALSDAQRIWFTMYFFEGKTQKEIAEELNVTVNKVKNWRKGALKKLKKYAVKAREEQ</sequence>
<keyword evidence="3" id="KW-0238">DNA-binding</keyword>
<evidence type="ECO:0000313" key="9">
    <source>
        <dbReference type="Proteomes" id="UP000076476"/>
    </source>
</evidence>
<proteinExistence type="predicted"/>
<evidence type="ECO:0000256" key="1">
    <source>
        <dbReference type="ARBA" id="ARBA00023015"/>
    </source>
</evidence>
<evidence type="ECO:0000313" key="7">
    <source>
        <dbReference type="EMBL" id="ASS90804.1"/>
    </source>
</evidence>
<dbReference type="InterPro" id="IPR013324">
    <property type="entry name" value="RNA_pol_sigma_r3/r4-like"/>
</dbReference>
<dbReference type="GO" id="GO:0003677">
    <property type="term" value="F:DNA binding"/>
    <property type="evidence" value="ECO:0007669"/>
    <property type="project" value="UniProtKB-KW"/>
</dbReference>
<evidence type="ECO:0000313" key="10">
    <source>
        <dbReference type="Proteomes" id="UP000214606"/>
    </source>
</evidence>
<evidence type="ECO:0000256" key="4">
    <source>
        <dbReference type="ARBA" id="ARBA00023163"/>
    </source>
</evidence>
<dbReference type="GeneID" id="301125705"/>
<dbReference type="AlphaFoldDB" id="A0A165WD60"/>
<reference evidence="8 9" key="1">
    <citation type="submission" date="2016-04" db="EMBL/GenBank/DDBJ databases">
        <title>Draft genome sequence of Aeribacillus pallidus 8m3 from petroleum reservoir.</title>
        <authorList>
            <person name="Poltaraus A.B."/>
            <person name="Nazina T.N."/>
            <person name="Tourova T.P."/>
            <person name="Malakho S.M."/>
            <person name="Korshunova A.V."/>
            <person name="Sokolova D.S."/>
        </authorList>
    </citation>
    <scope>NUCLEOTIDE SEQUENCE [LARGE SCALE GENOMIC DNA]</scope>
    <source>
        <strain evidence="8 9">8m3</strain>
    </source>
</reference>
<feature type="domain" description="RNA polymerase sigma-70 region 2" evidence="5">
    <location>
        <begin position="12"/>
        <end position="76"/>
    </location>
</feature>
<dbReference type="InterPro" id="IPR007627">
    <property type="entry name" value="RNA_pol_sigma70_r2"/>
</dbReference>
<dbReference type="PANTHER" id="PTHR30385">
    <property type="entry name" value="SIGMA FACTOR F FLAGELLAR"/>
    <property type="match status" value="1"/>
</dbReference>
<dbReference type="GO" id="GO:0016987">
    <property type="term" value="F:sigma factor activity"/>
    <property type="evidence" value="ECO:0007669"/>
    <property type="project" value="UniProtKB-KW"/>
</dbReference>
<dbReference type="Proteomes" id="UP000076476">
    <property type="component" value="Unassembled WGS sequence"/>
</dbReference>
<dbReference type="SUPFAM" id="SSF88946">
    <property type="entry name" value="Sigma2 domain of RNA polymerase sigma factors"/>
    <property type="match status" value="1"/>
</dbReference>
<keyword evidence="2" id="KW-0731">Sigma factor</keyword>
<accession>A0A165WD60</accession>
<dbReference type="NCBIfam" id="TIGR02937">
    <property type="entry name" value="sigma70-ECF"/>
    <property type="match status" value="1"/>
</dbReference>
<name>A0A165WD60_9BACI</name>
<dbReference type="InterPro" id="IPR036388">
    <property type="entry name" value="WH-like_DNA-bd_sf"/>
</dbReference>
<dbReference type="RefSeq" id="WP_063389353.1">
    <property type="nucleotide sequence ID" value="NZ_CP017703.1"/>
</dbReference>
<dbReference type="Gene3D" id="1.10.10.10">
    <property type="entry name" value="Winged helix-like DNA-binding domain superfamily/Winged helix DNA-binding domain"/>
    <property type="match status" value="1"/>
</dbReference>
<dbReference type="EMBL" id="CP017703">
    <property type="protein sequence ID" value="ASS90804.1"/>
    <property type="molecule type" value="Genomic_DNA"/>
</dbReference>
<gene>
    <name evidence="7" type="ORF">AP3564_11755</name>
    <name evidence="8" type="ORF">AZI98_16525</name>
</gene>